<protein>
    <submittedName>
        <fullName evidence="3">Uncharacterized protein</fullName>
    </submittedName>
</protein>
<sequence>IVVAGVIVVASIVAMIIVAVVIQHQKYSGLGRRGLPSDSDVNSLNYKRRIDAFEGGFKRIYKDGDEIPKQEIIVKENCHNKKKKVIIYEYVNKDQSEDENKENLLVDGEKEDETDALINKMMAAENKDDKKEGLEQREQNKQEDEYEEELEEKVNFDEEYANDIWRDFDEDGQDELDQQTVKEGAETEEEENQLLIKIRIQKKKQSCS</sequence>
<accession>A0A5J4U938</accession>
<feature type="non-terminal residue" evidence="3">
    <location>
        <position position="1"/>
    </location>
</feature>
<proteinExistence type="predicted"/>
<gene>
    <name evidence="3" type="ORF">EZS28_038258</name>
</gene>
<dbReference type="Proteomes" id="UP000324800">
    <property type="component" value="Unassembled WGS sequence"/>
</dbReference>
<keyword evidence="2" id="KW-0812">Transmembrane</keyword>
<keyword evidence="2" id="KW-1133">Transmembrane helix</keyword>
<feature type="compositionally biased region" description="Acidic residues" evidence="1">
    <location>
        <begin position="144"/>
        <end position="161"/>
    </location>
</feature>
<dbReference type="AlphaFoldDB" id="A0A5J4U938"/>
<evidence type="ECO:0000313" key="3">
    <source>
        <dbReference type="EMBL" id="KAA6366215.1"/>
    </source>
</evidence>
<feature type="transmembrane region" description="Helical" evidence="2">
    <location>
        <begin position="6"/>
        <end position="23"/>
    </location>
</feature>
<reference evidence="3 4" key="1">
    <citation type="submission" date="2019-03" db="EMBL/GenBank/DDBJ databases">
        <title>Single cell metagenomics reveals metabolic interactions within the superorganism composed of flagellate Streblomastix strix and complex community of Bacteroidetes bacteria on its surface.</title>
        <authorList>
            <person name="Treitli S.C."/>
            <person name="Kolisko M."/>
            <person name="Husnik F."/>
            <person name="Keeling P."/>
            <person name="Hampl V."/>
        </authorList>
    </citation>
    <scope>NUCLEOTIDE SEQUENCE [LARGE SCALE GENOMIC DNA]</scope>
    <source>
        <strain evidence="3">ST1C</strain>
    </source>
</reference>
<evidence type="ECO:0000313" key="4">
    <source>
        <dbReference type="Proteomes" id="UP000324800"/>
    </source>
</evidence>
<keyword evidence="2" id="KW-0472">Membrane</keyword>
<feature type="region of interest" description="Disordered" evidence="1">
    <location>
        <begin position="123"/>
        <end position="190"/>
    </location>
</feature>
<evidence type="ECO:0000256" key="2">
    <source>
        <dbReference type="SAM" id="Phobius"/>
    </source>
</evidence>
<feature type="compositionally biased region" description="Acidic residues" evidence="1">
    <location>
        <begin position="168"/>
        <end position="177"/>
    </location>
</feature>
<name>A0A5J4U938_9EUKA</name>
<dbReference type="OrthoDB" id="441013at2759"/>
<feature type="compositionally biased region" description="Basic and acidic residues" evidence="1">
    <location>
        <begin position="125"/>
        <end position="143"/>
    </location>
</feature>
<organism evidence="3 4">
    <name type="scientific">Streblomastix strix</name>
    <dbReference type="NCBI Taxonomy" id="222440"/>
    <lineage>
        <taxon>Eukaryota</taxon>
        <taxon>Metamonada</taxon>
        <taxon>Preaxostyla</taxon>
        <taxon>Oxymonadida</taxon>
        <taxon>Streblomastigidae</taxon>
        <taxon>Streblomastix</taxon>
    </lineage>
</organism>
<dbReference type="EMBL" id="SNRW01019625">
    <property type="protein sequence ID" value="KAA6366215.1"/>
    <property type="molecule type" value="Genomic_DNA"/>
</dbReference>
<evidence type="ECO:0000256" key="1">
    <source>
        <dbReference type="SAM" id="MobiDB-lite"/>
    </source>
</evidence>
<comment type="caution">
    <text evidence="3">The sequence shown here is derived from an EMBL/GenBank/DDBJ whole genome shotgun (WGS) entry which is preliminary data.</text>
</comment>